<name>A0A1I8I8H6_9PLAT</name>
<accession>A0A1I8I8H6</accession>
<feature type="compositionally biased region" description="Low complexity" evidence="1">
    <location>
        <begin position="399"/>
        <end position="423"/>
    </location>
</feature>
<keyword evidence="3" id="KW-1185">Reference proteome</keyword>
<protein>
    <submittedName>
        <fullName evidence="4">TNFR-Cys domain-containing protein</fullName>
    </submittedName>
</protein>
<organism evidence="3 4">
    <name type="scientific">Macrostomum lignano</name>
    <dbReference type="NCBI Taxonomy" id="282301"/>
    <lineage>
        <taxon>Eukaryota</taxon>
        <taxon>Metazoa</taxon>
        <taxon>Spiralia</taxon>
        <taxon>Lophotrochozoa</taxon>
        <taxon>Platyhelminthes</taxon>
        <taxon>Rhabditophora</taxon>
        <taxon>Macrostomorpha</taxon>
        <taxon>Macrostomida</taxon>
        <taxon>Macrostomidae</taxon>
        <taxon>Macrostomum</taxon>
    </lineage>
</organism>
<sequence length="600" mass="62470">MARLLLLLITAAVCTDGGLAISCFSRSGSTDESNRTAISCGDFPYCYSYSKGLERFAGCSSCTGLQEYYSGGCSNTICTLGMDCQVCSSDFCNTVSPSSISCFYRSGVHYSANDNGTKVTCHSGVATCYSYMSGSSSYAGCGDCRTRDDPSCVTCNSAYCNTMASSAISCYAGSTGLPGGPGGSLSNGTAVACPTGVTSCFSYRRLGTSSSTSISFTSGCGACNSTGQPACATCSTDLCNTVTPSAISCNIQTHYDSVVMFSHGNAVACPSGMTSCYSTMASNTYNALYDYGCGSCSADAMPSCVNCATDNCNTADRSGHTCYSLLSNHGYTRAITVACTGGIKSCYTLTKPITFSNNQFETPVSGCGVCTPTSTALYGCISCNTSNCNAPANSGGSSLPATLSTPPSNAPASSSSSLPATLSTPPPGQSNPTANPAITASGIGCYQSFSKNKKTEQQKTSCPSYSSCFDYTFKSGSDRFYISGCGSCPFSGGSDGSTCRTCHSNYCNSAQSRITCYSSFGGSRKDKKELDCPSSTSCFHYSYSYNFGMTEFFFAGCGNCSFSSDTTTCRTCFTDLCKLRKPAGKPRLHRRCRRRCRFAA</sequence>
<feature type="region of interest" description="Disordered" evidence="1">
    <location>
        <begin position="399"/>
        <end position="433"/>
    </location>
</feature>
<proteinExistence type="predicted"/>
<feature type="signal peptide" evidence="2">
    <location>
        <begin position="1"/>
        <end position="20"/>
    </location>
</feature>
<reference evidence="4" key="1">
    <citation type="submission" date="2016-11" db="UniProtKB">
        <authorList>
            <consortium name="WormBaseParasite"/>
        </authorList>
    </citation>
    <scope>IDENTIFICATION</scope>
</reference>
<feature type="chain" id="PRO_5009320766" evidence="2">
    <location>
        <begin position="21"/>
        <end position="600"/>
    </location>
</feature>
<evidence type="ECO:0000313" key="3">
    <source>
        <dbReference type="Proteomes" id="UP000095280"/>
    </source>
</evidence>
<evidence type="ECO:0000256" key="1">
    <source>
        <dbReference type="SAM" id="MobiDB-lite"/>
    </source>
</evidence>
<keyword evidence="2" id="KW-0732">Signal</keyword>
<evidence type="ECO:0000313" key="4">
    <source>
        <dbReference type="WBParaSite" id="maker-uti_cns_0010798-snap-gene-0.3-mRNA-1"/>
    </source>
</evidence>
<dbReference type="Proteomes" id="UP000095280">
    <property type="component" value="Unplaced"/>
</dbReference>
<evidence type="ECO:0000256" key="2">
    <source>
        <dbReference type="SAM" id="SignalP"/>
    </source>
</evidence>
<dbReference type="WBParaSite" id="maker-uti_cns_0010798-snap-gene-0.3-mRNA-1">
    <property type="protein sequence ID" value="maker-uti_cns_0010798-snap-gene-0.3-mRNA-1"/>
    <property type="gene ID" value="maker-uti_cns_0010798-snap-gene-0.3"/>
</dbReference>
<dbReference type="AlphaFoldDB" id="A0A1I8I8H6"/>